<reference evidence="3 4" key="1">
    <citation type="submission" date="2018-06" db="EMBL/GenBank/DDBJ databases">
        <authorList>
            <consortium name="Pathogen Informatics"/>
            <person name="Doyle S."/>
        </authorList>
    </citation>
    <scope>NUCLEOTIDE SEQUENCE [LARGE SCALE GENOMIC DNA]</scope>
    <source>
        <strain evidence="3 4">NCTC13184</strain>
    </source>
</reference>
<dbReference type="InterPro" id="IPR006680">
    <property type="entry name" value="Amidohydro-rel"/>
</dbReference>
<dbReference type="Proteomes" id="UP000255082">
    <property type="component" value="Unassembled WGS sequence"/>
</dbReference>
<dbReference type="OrthoDB" id="8673349at2"/>
<evidence type="ECO:0000313" key="3">
    <source>
        <dbReference type="EMBL" id="SUA45096.1"/>
    </source>
</evidence>
<feature type="domain" description="Amidohydrolase-related" evidence="2">
    <location>
        <begin position="153"/>
        <end position="405"/>
    </location>
</feature>
<name>A0A378WV12_9NOCA</name>
<dbReference type="Pfam" id="PF04909">
    <property type="entry name" value="Amidohydro_2"/>
    <property type="match status" value="1"/>
</dbReference>
<dbReference type="GO" id="GO:0016831">
    <property type="term" value="F:carboxy-lyase activity"/>
    <property type="evidence" value="ECO:0007669"/>
    <property type="project" value="InterPro"/>
</dbReference>
<dbReference type="GO" id="GO:0016787">
    <property type="term" value="F:hydrolase activity"/>
    <property type="evidence" value="ECO:0007669"/>
    <property type="project" value="UniProtKB-KW"/>
</dbReference>
<keyword evidence="1" id="KW-0456">Lyase</keyword>
<dbReference type="GO" id="GO:0005737">
    <property type="term" value="C:cytoplasm"/>
    <property type="evidence" value="ECO:0007669"/>
    <property type="project" value="TreeGrafter"/>
</dbReference>
<organism evidence="3 4">
    <name type="scientific">Nocardia africana</name>
    <dbReference type="NCBI Taxonomy" id="134964"/>
    <lineage>
        <taxon>Bacteria</taxon>
        <taxon>Bacillati</taxon>
        <taxon>Actinomycetota</taxon>
        <taxon>Actinomycetes</taxon>
        <taxon>Mycobacteriales</taxon>
        <taxon>Nocardiaceae</taxon>
        <taxon>Nocardia</taxon>
    </lineage>
</organism>
<dbReference type="EMBL" id="UGRU01000001">
    <property type="protein sequence ID" value="SUA45096.1"/>
    <property type="molecule type" value="Genomic_DNA"/>
</dbReference>
<dbReference type="InterPro" id="IPR032466">
    <property type="entry name" value="Metal_Hydrolase"/>
</dbReference>
<sequence length="410" mass="45847">MTVRTEQPDLSTYSLPEEISHLAGRINDTDTHGAMPVKRWTDVYGKECEPLAEAVVTASRAGVAIVENPDLETDEAEINAHTVWNLKMEQAPGAFDLDRRIEVMDFTGVRRQILYPDIAAITTFGLYNKADDPKVFRSITGDRRGYALRLMDIYNDWCGQVSRTYDRLRPAALLVADTPEEMIGKAENLLKSGVRAIMVAVDELPGGVSPASTRLDPLWAMLAEAKCPVLSHISVAEKFLRTLEWRNAPAFEGWMAGAEFSLDPWTMTSIHLPVQNYVSTMILGGVFDRHPELIFGASEFTGHWVGPLAENMDRFYGSTPFPTEQGFTKLSLRPSEYVSRNVRVTCFHFEDVGTYIDRYGFEDVFCYASDYPHHEGGRDPITSFVKSLSGKGAATLQKFFVDNGRVLLPD</sequence>
<evidence type="ECO:0000313" key="4">
    <source>
        <dbReference type="Proteomes" id="UP000255082"/>
    </source>
</evidence>
<dbReference type="RefSeq" id="WP_062964283.1">
    <property type="nucleotide sequence ID" value="NZ_JAJFOE010000001.1"/>
</dbReference>
<accession>A0A378WV12</accession>
<dbReference type="PANTHER" id="PTHR21240:SF28">
    <property type="entry name" value="ISO-OROTATE DECARBOXYLASE (EUROFUNG)"/>
    <property type="match status" value="1"/>
</dbReference>
<dbReference type="SUPFAM" id="SSF51556">
    <property type="entry name" value="Metallo-dependent hydrolases"/>
    <property type="match status" value="1"/>
</dbReference>
<proteinExistence type="predicted"/>
<dbReference type="InterPro" id="IPR032465">
    <property type="entry name" value="ACMSD"/>
</dbReference>
<protein>
    <submittedName>
        <fullName evidence="3">Predicted metal-dependent hydrolase of the TIM-barrel fold</fullName>
    </submittedName>
</protein>
<gene>
    <name evidence="3" type="ORF">NCTC13184_03618</name>
</gene>
<dbReference type="PANTHER" id="PTHR21240">
    <property type="entry name" value="2-AMINO-3-CARBOXYLMUCONATE-6-SEMIALDEHYDE DECARBOXYLASE"/>
    <property type="match status" value="1"/>
</dbReference>
<dbReference type="Gene3D" id="3.20.20.140">
    <property type="entry name" value="Metal-dependent hydrolases"/>
    <property type="match status" value="1"/>
</dbReference>
<dbReference type="AlphaFoldDB" id="A0A378WV12"/>
<evidence type="ECO:0000256" key="1">
    <source>
        <dbReference type="ARBA" id="ARBA00023239"/>
    </source>
</evidence>
<evidence type="ECO:0000259" key="2">
    <source>
        <dbReference type="Pfam" id="PF04909"/>
    </source>
</evidence>
<dbReference type="GO" id="GO:0019748">
    <property type="term" value="P:secondary metabolic process"/>
    <property type="evidence" value="ECO:0007669"/>
    <property type="project" value="TreeGrafter"/>
</dbReference>
<keyword evidence="3" id="KW-0378">Hydrolase</keyword>